<comment type="caution">
    <text evidence="1">The sequence shown here is derived from an EMBL/GenBank/DDBJ whole genome shotgun (WGS) entry which is preliminary data.</text>
</comment>
<accession>A0A8T2WKZ1</accession>
<proteinExistence type="predicted"/>
<sequence length="188" mass="20649">MGCLDSQFTHALHSAKVINLPSYSAQILYVNAKQNRERKTYCEQAAVGGEVEEDDRLLAHEGRPCSLFTVEPGLPLSLLVSGAIADKTENGGPLAGRYFSFVSRVAGREGWLLLILLLRLRKGVAFIGSITAAEEGYGCGGGYNWASDSTRFWLLLVLAMVQQSGPESRRKKDERLLLCREREGRVCG</sequence>
<name>A0A8T2WKZ1_POPDE</name>
<dbReference type="AlphaFoldDB" id="A0A8T2WKZ1"/>
<protein>
    <submittedName>
        <fullName evidence="1">Uncharacterized protein</fullName>
    </submittedName>
</protein>
<evidence type="ECO:0000313" key="1">
    <source>
        <dbReference type="EMBL" id="KAH8481052.1"/>
    </source>
</evidence>
<keyword evidence="2" id="KW-1185">Reference proteome</keyword>
<gene>
    <name evidence="1" type="ORF">H0E87_031099</name>
</gene>
<organism evidence="1 2">
    <name type="scientific">Populus deltoides</name>
    <name type="common">Eastern poplar</name>
    <name type="synonym">Eastern cottonwood</name>
    <dbReference type="NCBI Taxonomy" id="3696"/>
    <lineage>
        <taxon>Eukaryota</taxon>
        <taxon>Viridiplantae</taxon>
        <taxon>Streptophyta</taxon>
        <taxon>Embryophyta</taxon>
        <taxon>Tracheophyta</taxon>
        <taxon>Spermatophyta</taxon>
        <taxon>Magnoliopsida</taxon>
        <taxon>eudicotyledons</taxon>
        <taxon>Gunneridae</taxon>
        <taxon>Pentapetalae</taxon>
        <taxon>rosids</taxon>
        <taxon>fabids</taxon>
        <taxon>Malpighiales</taxon>
        <taxon>Salicaceae</taxon>
        <taxon>Saliceae</taxon>
        <taxon>Populus</taxon>
    </lineage>
</organism>
<reference evidence="1" key="1">
    <citation type="journal article" date="2021" name="J. Hered.">
        <title>Genome Assembly of Salicaceae Populus deltoides (Eastern Cottonwood) I-69 Based on Nanopore Sequencing and Hi-C Technologies.</title>
        <authorList>
            <person name="Bai S."/>
            <person name="Wu H."/>
            <person name="Zhang J."/>
            <person name="Pan Z."/>
            <person name="Zhao W."/>
            <person name="Li Z."/>
            <person name="Tong C."/>
        </authorList>
    </citation>
    <scope>NUCLEOTIDE SEQUENCE</scope>
    <source>
        <tissue evidence="1">Leaf</tissue>
    </source>
</reference>
<evidence type="ECO:0000313" key="2">
    <source>
        <dbReference type="Proteomes" id="UP000807159"/>
    </source>
</evidence>
<dbReference type="EMBL" id="JACEGQ020000019">
    <property type="protein sequence ID" value="KAH8481052.1"/>
    <property type="molecule type" value="Genomic_DNA"/>
</dbReference>
<dbReference type="Proteomes" id="UP000807159">
    <property type="component" value="Chromosome 19"/>
</dbReference>